<comment type="caution">
    <text evidence="1">The sequence shown here is derived from an EMBL/GenBank/DDBJ whole genome shotgun (WGS) entry which is preliminary data.</text>
</comment>
<keyword evidence="2" id="KW-1185">Reference proteome</keyword>
<evidence type="ECO:0000313" key="1">
    <source>
        <dbReference type="EMBL" id="GBP92718.1"/>
    </source>
</evidence>
<accession>A0A4C1ZYB7</accession>
<gene>
    <name evidence="1" type="ORF">EVAR_55674_1</name>
</gene>
<organism evidence="1 2">
    <name type="scientific">Eumeta variegata</name>
    <name type="common">Bagworm moth</name>
    <name type="synonym">Eumeta japonica</name>
    <dbReference type="NCBI Taxonomy" id="151549"/>
    <lineage>
        <taxon>Eukaryota</taxon>
        <taxon>Metazoa</taxon>
        <taxon>Ecdysozoa</taxon>
        <taxon>Arthropoda</taxon>
        <taxon>Hexapoda</taxon>
        <taxon>Insecta</taxon>
        <taxon>Pterygota</taxon>
        <taxon>Neoptera</taxon>
        <taxon>Endopterygota</taxon>
        <taxon>Lepidoptera</taxon>
        <taxon>Glossata</taxon>
        <taxon>Ditrysia</taxon>
        <taxon>Tineoidea</taxon>
        <taxon>Psychidae</taxon>
        <taxon>Oiketicinae</taxon>
        <taxon>Eumeta</taxon>
    </lineage>
</organism>
<reference evidence="1 2" key="1">
    <citation type="journal article" date="2019" name="Commun. Biol.">
        <title>The bagworm genome reveals a unique fibroin gene that provides high tensile strength.</title>
        <authorList>
            <person name="Kono N."/>
            <person name="Nakamura H."/>
            <person name="Ohtoshi R."/>
            <person name="Tomita M."/>
            <person name="Numata K."/>
            <person name="Arakawa K."/>
        </authorList>
    </citation>
    <scope>NUCLEOTIDE SEQUENCE [LARGE SCALE GENOMIC DNA]</scope>
</reference>
<dbReference type="EMBL" id="BGZK01002301">
    <property type="protein sequence ID" value="GBP92718.1"/>
    <property type="molecule type" value="Genomic_DNA"/>
</dbReference>
<protein>
    <submittedName>
        <fullName evidence="1">Uncharacterized protein</fullName>
    </submittedName>
</protein>
<sequence>MVDQDLHSCAWKGKATYNRLTPKRPAVERKEGEAINSTIAQISESENTCTEAVRAGRAHAARRPPAVGPATPRRADSAVVLCEIRYTRDRAFTTRNKYNQKYTLFA</sequence>
<dbReference type="AlphaFoldDB" id="A0A4C1ZYB7"/>
<evidence type="ECO:0000313" key="2">
    <source>
        <dbReference type="Proteomes" id="UP000299102"/>
    </source>
</evidence>
<name>A0A4C1ZYB7_EUMVA</name>
<proteinExistence type="predicted"/>
<dbReference type="Proteomes" id="UP000299102">
    <property type="component" value="Unassembled WGS sequence"/>
</dbReference>